<feature type="domain" description="VWFA" evidence="4">
    <location>
        <begin position="105"/>
        <end position="211"/>
    </location>
</feature>
<evidence type="ECO:0000256" key="1">
    <source>
        <dbReference type="PROSITE-ProRule" id="PRU00339"/>
    </source>
</evidence>
<feature type="compositionally biased region" description="Acidic residues" evidence="2">
    <location>
        <begin position="540"/>
        <end position="559"/>
    </location>
</feature>
<feature type="compositionally biased region" description="Low complexity" evidence="2">
    <location>
        <begin position="477"/>
        <end position="493"/>
    </location>
</feature>
<dbReference type="RefSeq" id="WP_289364201.1">
    <property type="nucleotide sequence ID" value="NZ_JAUCBP010000006.1"/>
</dbReference>
<gene>
    <name evidence="5" type="ORF">QTP81_05215</name>
</gene>
<dbReference type="InterPro" id="IPR050768">
    <property type="entry name" value="UPF0353/GerABKA_families"/>
</dbReference>
<feature type="compositionally biased region" description="Low complexity" evidence="2">
    <location>
        <begin position="515"/>
        <end position="526"/>
    </location>
</feature>
<dbReference type="InterPro" id="IPR036465">
    <property type="entry name" value="vWFA_dom_sf"/>
</dbReference>
<evidence type="ECO:0000313" key="5">
    <source>
        <dbReference type="EMBL" id="MDM7859993.1"/>
    </source>
</evidence>
<sequence>MNEIFSGFDWQNLHFIRPYWLWGVPVVLILVFALKQLQAKHSGWQQILPQHLQSTLLSTPKGSTKQRTAPLWLVTLTGILAMLFLAGPSWEKLPQPVFNLKQGNVIVMDMSLSMRATDVTPDRVTRARFKAMDLVQKLTDGEVGLVAYAGDAFVISPLTEDASNLLALLPSVSPEIMPIPGSEPIRGFEVAAELLSNAGYQQGNIFWFTDGFDREQFAQITDFVESIPFTVHTLAFGTQDGAPIQQVNGELLKDSRGAIVIPKLDPSHVRAVSQRTGGGFSRLSADDTDLTELVTFASSMQQRIDQAEQTEELLEGDVWRDMGAYFVVLLLPMAAYAFRRGLVLCVPVFALSLLLQTQPVFAADIDNESISVLDKIFKTPQQRGEQAFQAEQYDLAASLLEDPLWRGSAHYRDGNYEAALESFSQSPGIDGAYNRGNALARLGQLKQAISAYDEVLSIDPTHQRALENKALVESLLEQQGDQQSEQQDQQQDSPNDETESQQQNGSENSDESQGSDESQSSEGQQEQSDKTDEQDRDSQSDESDEQGTESDDQSSAEDDANMRENQSPPESPEQGMSESTDESELADTQSEEALGNTDDAPLTDEERERQQRLQNLLRKVPDDPAYLLQRKMLLESQQRSRERAPPRAQQDW</sequence>
<name>A0ABT7SUY1_9ALTE</name>
<dbReference type="Gene3D" id="3.40.50.410">
    <property type="entry name" value="von Willebrand factor, type A domain"/>
    <property type="match status" value="1"/>
</dbReference>
<feature type="repeat" description="TPR" evidence="1">
    <location>
        <begin position="429"/>
        <end position="462"/>
    </location>
</feature>
<dbReference type="SUPFAM" id="SSF53300">
    <property type="entry name" value="vWA-like"/>
    <property type="match status" value="1"/>
</dbReference>
<comment type="caution">
    <text evidence="5">The sequence shown here is derived from an EMBL/GenBank/DDBJ whole genome shotgun (WGS) entry which is preliminary data.</text>
</comment>
<dbReference type="Pfam" id="PF13519">
    <property type="entry name" value="VWA_2"/>
    <property type="match status" value="1"/>
</dbReference>
<feature type="compositionally biased region" description="Basic and acidic residues" evidence="2">
    <location>
        <begin position="527"/>
        <end position="539"/>
    </location>
</feature>
<dbReference type="InterPro" id="IPR019734">
    <property type="entry name" value="TPR_rpt"/>
</dbReference>
<dbReference type="InterPro" id="IPR011990">
    <property type="entry name" value="TPR-like_helical_dom_sf"/>
</dbReference>
<evidence type="ECO:0000313" key="6">
    <source>
        <dbReference type="Proteomes" id="UP001234343"/>
    </source>
</evidence>
<evidence type="ECO:0000259" key="4">
    <source>
        <dbReference type="Pfam" id="PF13519"/>
    </source>
</evidence>
<accession>A0ABT7SUY1</accession>
<evidence type="ECO:0000256" key="2">
    <source>
        <dbReference type="SAM" id="MobiDB-lite"/>
    </source>
</evidence>
<protein>
    <submittedName>
        <fullName evidence="5">VWA domain-containing protein</fullName>
    </submittedName>
</protein>
<reference evidence="5 6" key="1">
    <citation type="submission" date="2023-06" db="EMBL/GenBank/DDBJ databases">
        <title>Alteromonas sp. ASW11-36 isolated from intertidal sand.</title>
        <authorList>
            <person name="Li Y."/>
        </authorList>
    </citation>
    <scope>NUCLEOTIDE SEQUENCE [LARGE SCALE GENOMIC DNA]</scope>
    <source>
        <strain evidence="5 6">ASW11-36</strain>
    </source>
</reference>
<keyword evidence="3" id="KW-1133">Transmembrane helix</keyword>
<dbReference type="EMBL" id="JAUCBP010000006">
    <property type="protein sequence ID" value="MDM7859993.1"/>
    <property type="molecule type" value="Genomic_DNA"/>
</dbReference>
<dbReference type="Gene3D" id="1.25.40.10">
    <property type="entry name" value="Tetratricopeptide repeat domain"/>
    <property type="match status" value="1"/>
</dbReference>
<dbReference type="PROSITE" id="PS50005">
    <property type="entry name" value="TPR"/>
    <property type="match status" value="1"/>
</dbReference>
<feature type="compositionally biased region" description="Polar residues" evidence="2">
    <location>
        <begin position="563"/>
        <end position="578"/>
    </location>
</feature>
<organism evidence="5 6">
    <name type="scientific">Alteromonas arenosi</name>
    <dbReference type="NCBI Taxonomy" id="3055817"/>
    <lineage>
        <taxon>Bacteria</taxon>
        <taxon>Pseudomonadati</taxon>
        <taxon>Pseudomonadota</taxon>
        <taxon>Gammaproteobacteria</taxon>
        <taxon>Alteromonadales</taxon>
        <taxon>Alteromonadaceae</taxon>
        <taxon>Alteromonas/Salinimonas group</taxon>
        <taxon>Alteromonas</taxon>
    </lineage>
</organism>
<dbReference type="SUPFAM" id="SSF48452">
    <property type="entry name" value="TPR-like"/>
    <property type="match status" value="1"/>
</dbReference>
<dbReference type="Pfam" id="PF00515">
    <property type="entry name" value="TPR_1"/>
    <property type="match status" value="1"/>
</dbReference>
<dbReference type="PANTHER" id="PTHR22550:SF14">
    <property type="entry name" value="VWFA DOMAIN-CONTAINING PROTEIN"/>
    <property type="match status" value="1"/>
</dbReference>
<evidence type="ECO:0000256" key="3">
    <source>
        <dbReference type="SAM" id="Phobius"/>
    </source>
</evidence>
<dbReference type="PANTHER" id="PTHR22550">
    <property type="entry name" value="SPORE GERMINATION PROTEIN"/>
    <property type="match status" value="1"/>
</dbReference>
<feature type="transmembrane region" description="Helical" evidence="3">
    <location>
        <begin position="20"/>
        <end position="37"/>
    </location>
</feature>
<feature type="transmembrane region" description="Helical" evidence="3">
    <location>
        <begin position="71"/>
        <end position="90"/>
    </location>
</feature>
<keyword evidence="3" id="KW-0472">Membrane</keyword>
<keyword evidence="3" id="KW-0812">Transmembrane</keyword>
<dbReference type="InterPro" id="IPR002035">
    <property type="entry name" value="VWF_A"/>
</dbReference>
<proteinExistence type="predicted"/>
<dbReference type="Proteomes" id="UP001234343">
    <property type="component" value="Unassembled WGS sequence"/>
</dbReference>
<keyword evidence="6" id="KW-1185">Reference proteome</keyword>
<keyword evidence="1" id="KW-0802">TPR repeat</keyword>
<feature type="region of interest" description="Disordered" evidence="2">
    <location>
        <begin position="477"/>
        <end position="652"/>
    </location>
</feature>
<dbReference type="SMART" id="SM00028">
    <property type="entry name" value="TPR"/>
    <property type="match status" value="1"/>
</dbReference>